<comment type="subcellular location">
    <subcellularLocation>
        <location evidence="1">Cytoplasm</location>
    </subcellularLocation>
</comment>
<dbReference type="GO" id="GO:0008747">
    <property type="term" value="F:N-acetylneuraminate lyase activity"/>
    <property type="evidence" value="ECO:0007669"/>
    <property type="project" value="UniProtKB-EC"/>
</dbReference>
<evidence type="ECO:0000256" key="11">
    <source>
        <dbReference type="PIRSR" id="PIRSR001365-2"/>
    </source>
</evidence>
<dbReference type="EMBL" id="HBIN01012738">
    <property type="protein sequence ID" value="CAE0439389.1"/>
    <property type="molecule type" value="Transcribed_RNA"/>
</dbReference>
<dbReference type="EC" id="4.1.3.3" evidence="4"/>
<dbReference type="SUPFAM" id="SSF51569">
    <property type="entry name" value="Aldolase"/>
    <property type="match status" value="1"/>
</dbReference>
<dbReference type="Pfam" id="PF00701">
    <property type="entry name" value="DHDPS"/>
    <property type="match status" value="1"/>
</dbReference>
<evidence type="ECO:0000256" key="4">
    <source>
        <dbReference type="ARBA" id="ARBA00012911"/>
    </source>
</evidence>
<feature type="active site" description="Schiff-base intermediate with substrate" evidence="10">
    <location>
        <position position="203"/>
    </location>
</feature>
<dbReference type="InterPro" id="IPR013785">
    <property type="entry name" value="Aldolase_TIM"/>
</dbReference>
<accession>A0A7S3LQX1</accession>
<dbReference type="PRINTS" id="PR00146">
    <property type="entry name" value="DHPICSNTHASE"/>
</dbReference>
<sequence length="337" mass="37106">MKMSVGTRKAIHQRLEEDKRRIYGDQPGFAFQPFKGLMAATFTPLSEDSYSVDLSNIDAYAKDLVSQGVVGIFVNGTSGQSTSITVEERKQIVDAWIKTEPVVSGKLKIIVHVGCDSIVDILNLSKHASKYSSTIQGVAVMSPSYFKPQSATDVAELLARVAHTIPKIPVYYYHIPFMNGINVSVAETLMKARTLAPNVIGCKFTSTDFADLQRCTKNGFNCLVGADDMLSYALAAGVDGAIGITYNFVGKLHAAIIDAYMKGHHTEAHEMQKQSTELMYHIKASGNLNGACFYLFEKQRGISLGASRFPVYKLDDDLKLPLEKYVSDQKMNNSPFF</sequence>
<dbReference type="InterPro" id="IPR002220">
    <property type="entry name" value="DapA-like"/>
</dbReference>
<dbReference type="PIRSF" id="PIRSF001365">
    <property type="entry name" value="DHDPS"/>
    <property type="match status" value="1"/>
</dbReference>
<evidence type="ECO:0000256" key="10">
    <source>
        <dbReference type="PIRSR" id="PIRSR001365-1"/>
    </source>
</evidence>
<evidence type="ECO:0000256" key="1">
    <source>
        <dbReference type="ARBA" id="ARBA00004496"/>
    </source>
</evidence>
<dbReference type="Gene3D" id="3.20.20.70">
    <property type="entry name" value="Aldolase class I"/>
    <property type="match status" value="1"/>
</dbReference>
<keyword evidence="7" id="KW-0119">Carbohydrate metabolism</keyword>
<feature type="binding site" evidence="11">
    <location>
        <position position="242"/>
    </location>
    <ligand>
        <name>pyruvate</name>
        <dbReference type="ChEBI" id="CHEBI:15361"/>
    </ligand>
</feature>
<evidence type="ECO:0000256" key="5">
    <source>
        <dbReference type="ARBA" id="ARBA00022490"/>
    </source>
</evidence>
<comment type="pathway">
    <text evidence="2">Amino-sugar metabolism; N-acetylneuraminate degradation.</text>
</comment>
<feature type="active site" description="Proton donor/acceptor" evidence="10">
    <location>
        <position position="173"/>
    </location>
</feature>
<evidence type="ECO:0000256" key="9">
    <source>
        <dbReference type="PIRNR" id="PIRNR001365"/>
    </source>
</evidence>
<evidence type="ECO:0000256" key="3">
    <source>
        <dbReference type="ARBA" id="ARBA00006324"/>
    </source>
</evidence>
<protein>
    <recommendedName>
        <fullName evidence="4">N-acetylneuraminate lyase</fullName>
        <ecNumber evidence="4">4.1.3.3</ecNumber>
    </recommendedName>
</protein>
<evidence type="ECO:0000256" key="6">
    <source>
        <dbReference type="ARBA" id="ARBA00023239"/>
    </source>
</evidence>
<keyword evidence="5" id="KW-0963">Cytoplasm</keyword>
<keyword evidence="6 9" id="KW-0456">Lyase</keyword>
<dbReference type="PANTHER" id="PTHR12128:SF21">
    <property type="entry name" value="N-ACETYLNEURAMINATE LYASE"/>
    <property type="match status" value="1"/>
</dbReference>
<comment type="similarity">
    <text evidence="3">Belongs to the DapA family. NanA subfamily.</text>
</comment>
<evidence type="ECO:0000256" key="7">
    <source>
        <dbReference type="ARBA" id="ARBA00023277"/>
    </source>
</evidence>
<evidence type="ECO:0000256" key="8">
    <source>
        <dbReference type="ARBA" id="ARBA00044906"/>
    </source>
</evidence>
<comment type="catalytic activity">
    <reaction evidence="8">
        <text>aceneuramate = aldehydo-N-acetyl-D-mannosamine + pyruvate</text>
        <dbReference type="Rhea" id="RHEA:23296"/>
        <dbReference type="ChEBI" id="CHEBI:15361"/>
        <dbReference type="ChEBI" id="CHEBI:17122"/>
        <dbReference type="ChEBI" id="CHEBI:173083"/>
        <dbReference type="EC" id="4.1.3.3"/>
    </reaction>
</comment>
<dbReference type="AlphaFoldDB" id="A0A7S3LQX1"/>
<organism evidence="12">
    <name type="scientific">Aplanochytrium stocchinoi</name>
    <dbReference type="NCBI Taxonomy" id="215587"/>
    <lineage>
        <taxon>Eukaryota</taxon>
        <taxon>Sar</taxon>
        <taxon>Stramenopiles</taxon>
        <taxon>Bigyra</taxon>
        <taxon>Labyrinthulomycetes</taxon>
        <taxon>Thraustochytrida</taxon>
        <taxon>Thraustochytriidae</taxon>
        <taxon>Aplanochytrium</taxon>
    </lineage>
</organism>
<evidence type="ECO:0000313" key="12">
    <source>
        <dbReference type="EMBL" id="CAE0439389.1"/>
    </source>
</evidence>
<evidence type="ECO:0000256" key="2">
    <source>
        <dbReference type="ARBA" id="ARBA00004878"/>
    </source>
</evidence>
<name>A0A7S3LQX1_9STRA</name>
<gene>
    <name evidence="12" type="ORF">ASTO00021_LOCUS9595</name>
</gene>
<reference evidence="12" key="1">
    <citation type="submission" date="2021-01" db="EMBL/GenBank/DDBJ databases">
        <authorList>
            <person name="Corre E."/>
            <person name="Pelletier E."/>
            <person name="Niang G."/>
            <person name="Scheremetjew M."/>
            <person name="Finn R."/>
            <person name="Kale V."/>
            <person name="Holt S."/>
            <person name="Cochrane G."/>
            <person name="Meng A."/>
            <person name="Brown T."/>
            <person name="Cohen L."/>
        </authorList>
    </citation>
    <scope>NUCLEOTIDE SEQUENCE</scope>
    <source>
        <strain evidence="12">GSBS06</strain>
    </source>
</reference>
<dbReference type="PANTHER" id="PTHR12128">
    <property type="entry name" value="DIHYDRODIPICOLINATE SYNTHASE"/>
    <property type="match status" value="1"/>
</dbReference>
<proteinExistence type="inferred from homology"/>
<dbReference type="SMART" id="SM01130">
    <property type="entry name" value="DHDPS"/>
    <property type="match status" value="1"/>
</dbReference>
<dbReference type="GO" id="GO:0005737">
    <property type="term" value="C:cytoplasm"/>
    <property type="evidence" value="ECO:0007669"/>
    <property type="project" value="UniProtKB-SubCell"/>
</dbReference>